<dbReference type="EnsemblMetazoa" id="PPA41030.1">
    <property type="protein sequence ID" value="PPA41030.1"/>
    <property type="gene ID" value="WBGene00279399"/>
</dbReference>
<dbReference type="GO" id="GO:0006644">
    <property type="term" value="P:phospholipid metabolic process"/>
    <property type="evidence" value="ECO:0000318"/>
    <property type="project" value="GO_Central"/>
</dbReference>
<dbReference type="Gene3D" id="3.40.50.1110">
    <property type="entry name" value="SGNH hydrolase"/>
    <property type="match status" value="1"/>
</dbReference>
<dbReference type="InterPro" id="IPR035547">
    <property type="entry name" value="Phospholipase_B"/>
</dbReference>
<dbReference type="InterPro" id="IPR019421">
    <property type="entry name" value="7TM_GPCR_serpentine_rcpt_Srd"/>
</dbReference>
<dbReference type="PANTHER" id="PTHR21325">
    <property type="entry name" value="PHOSPHOLIPASE B, PLB1"/>
    <property type="match status" value="1"/>
</dbReference>
<accession>A0A8R1UY24</accession>
<dbReference type="PANTHER" id="PTHR21325:SF31">
    <property type="entry name" value="GH22081P-RELATED"/>
    <property type="match status" value="1"/>
</dbReference>
<sequence length="500" mass="55667">MMLSLLNTVAMFLAGTYTVRGISARLTVSALDLSGGIRENWLPRMSVLLILITCTICGITISICRRRLFQGLKNLSHADRRTHQHIYRSLTAQALLPLACISASTLWLLDITGIVQSRTLQSAVYTVRIGVQLLLLCLFAPITSEYRELGAPGWSCDADLMKRSKTVPTNVHSLRPADIDIVASIGDSLTAGNGAGAEKGDALAIAIQYRGLTWSVGGDKSLDEHISVANILKKFNPNVFGYSIRTGSANVWETAHLNAGVPGAHSGDVKGQAEDLVRRMKEHPEIDYLNHWKLVHIFVGANDICSWCYRGVDEDGDHYRENIRKGVKYMQENMPRTIVVLSKMVDMSLLRRIDRAHEFCNRVHEFECNCEGNKTVTDETLSGICHSYMDKMREMQESGEFDTTDDFTLIIEPYLSMAEDIGRNPDGTPNMDFWAPDCFHFRAYGHAIVAKNLWKNMMQPVGGQSAANLTDDGEPPLCPDESCPFIRTTKNSDDCKPYIQ</sequence>
<dbReference type="GO" id="GO:0004620">
    <property type="term" value="F:phospholipase activity"/>
    <property type="evidence" value="ECO:0000318"/>
    <property type="project" value="GO_Central"/>
</dbReference>
<dbReference type="InterPro" id="IPR038885">
    <property type="entry name" value="PLB1"/>
</dbReference>
<dbReference type="Pfam" id="PF10317">
    <property type="entry name" value="7TM_GPCR_Srd"/>
    <property type="match status" value="1"/>
</dbReference>
<dbReference type="CDD" id="cd01824">
    <property type="entry name" value="Phospholipase_B_like"/>
    <property type="match status" value="1"/>
</dbReference>
<reference evidence="2" key="1">
    <citation type="journal article" date="2008" name="Nat. Genet.">
        <title>The Pristionchus pacificus genome provides a unique perspective on nematode lifestyle and parasitism.</title>
        <authorList>
            <person name="Dieterich C."/>
            <person name="Clifton S.W."/>
            <person name="Schuster L.N."/>
            <person name="Chinwalla A."/>
            <person name="Delehaunty K."/>
            <person name="Dinkelacker I."/>
            <person name="Fulton L."/>
            <person name="Fulton R."/>
            <person name="Godfrey J."/>
            <person name="Minx P."/>
            <person name="Mitreva M."/>
            <person name="Roeseler W."/>
            <person name="Tian H."/>
            <person name="Witte H."/>
            <person name="Yang S.P."/>
            <person name="Wilson R.K."/>
            <person name="Sommer R.J."/>
        </authorList>
    </citation>
    <scope>NUCLEOTIDE SEQUENCE [LARGE SCALE GENOMIC DNA]</scope>
    <source>
        <strain evidence="2">PS312</strain>
    </source>
</reference>
<accession>A0A2A6CNG0</accession>
<dbReference type="InterPro" id="IPR001087">
    <property type="entry name" value="GDSL"/>
</dbReference>
<reference evidence="1" key="2">
    <citation type="submission" date="2022-06" db="UniProtKB">
        <authorList>
            <consortium name="EnsemblMetazoa"/>
        </authorList>
    </citation>
    <scope>IDENTIFICATION</scope>
    <source>
        <strain evidence="1">PS312</strain>
    </source>
</reference>
<proteinExistence type="predicted"/>
<gene>
    <name evidence="1" type="primary">WBGene00279399</name>
</gene>
<dbReference type="InterPro" id="IPR036514">
    <property type="entry name" value="SGNH_hydro_sf"/>
</dbReference>
<dbReference type="FunFam" id="3.40.50.1110:FF:000017">
    <property type="entry name" value="Protein CBG05119"/>
    <property type="match status" value="1"/>
</dbReference>
<protein>
    <submittedName>
        <fullName evidence="1">G protein-coupled receptor</fullName>
    </submittedName>
</protein>
<dbReference type="Pfam" id="PF00657">
    <property type="entry name" value="Lipase_GDSL"/>
    <property type="match status" value="1"/>
</dbReference>
<dbReference type="Proteomes" id="UP000005239">
    <property type="component" value="Unassembled WGS sequence"/>
</dbReference>
<organism evidence="1 2">
    <name type="scientific">Pristionchus pacificus</name>
    <name type="common">Parasitic nematode worm</name>
    <dbReference type="NCBI Taxonomy" id="54126"/>
    <lineage>
        <taxon>Eukaryota</taxon>
        <taxon>Metazoa</taxon>
        <taxon>Ecdysozoa</taxon>
        <taxon>Nematoda</taxon>
        <taxon>Chromadorea</taxon>
        <taxon>Rhabditida</taxon>
        <taxon>Rhabditina</taxon>
        <taxon>Diplogasteromorpha</taxon>
        <taxon>Diplogasteroidea</taxon>
        <taxon>Neodiplogasteridae</taxon>
        <taxon>Pristionchus</taxon>
    </lineage>
</organism>
<evidence type="ECO:0000313" key="1">
    <source>
        <dbReference type="EnsemblMetazoa" id="PPA41030.1"/>
    </source>
</evidence>
<evidence type="ECO:0000313" key="2">
    <source>
        <dbReference type="Proteomes" id="UP000005239"/>
    </source>
</evidence>
<dbReference type="SUPFAM" id="SSF52266">
    <property type="entry name" value="SGNH hydrolase"/>
    <property type="match status" value="1"/>
</dbReference>
<keyword evidence="2" id="KW-1185">Reference proteome</keyword>
<dbReference type="AlphaFoldDB" id="A0A2A6CNG0"/>
<name>A0A2A6CNG0_PRIPA</name>